<organism evidence="1 2">
    <name type="scientific">Stutzerimonas frequens</name>
    <dbReference type="NCBI Taxonomy" id="2968969"/>
    <lineage>
        <taxon>Bacteria</taxon>
        <taxon>Pseudomonadati</taxon>
        <taxon>Pseudomonadota</taxon>
        <taxon>Gammaproteobacteria</taxon>
        <taxon>Pseudomonadales</taxon>
        <taxon>Pseudomonadaceae</taxon>
        <taxon>Stutzerimonas</taxon>
    </lineage>
</organism>
<name>A0AA47E1P9_9GAMM</name>
<protein>
    <submittedName>
        <fullName evidence="1">Uncharacterized protein</fullName>
    </submittedName>
</protein>
<evidence type="ECO:0000313" key="1">
    <source>
        <dbReference type="EMBL" id="WAE51204.1"/>
    </source>
</evidence>
<dbReference type="RefSeq" id="WP_267930819.1">
    <property type="nucleotide sequence ID" value="NZ_CP113257.1"/>
</dbReference>
<evidence type="ECO:0000313" key="2">
    <source>
        <dbReference type="Proteomes" id="UP001164632"/>
    </source>
</evidence>
<accession>A0AA47E1P9</accession>
<dbReference type="Proteomes" id="UP001164632">
    <property type="component" value="Chromosome"/>
</dbReference>
<gene>
    <name evidence="1" type="ORF">OSV15_16170</name>
</gene>
<sequence>MSEWTGSVLFDASKSFTVQADTFEEAAKHAYEEAGYASLCHQCARELELGDAIAVIAADEAGNEHTDDWREGRLEKLEASCNELLEALECLLKAYHDDVRAMARAAIAKARGTPC</sequence>
<dbReference type="AlphaFoldDB" id="A0AA47E1P9"/>
<dbReference type="EMBL" id="CP113257">
    <property type="protein sequence ID" value="WAE51204.1"/>
    <property type="molecule type" value="Genomic_DNA"/>
</dbReference>
<proteinExistence type="predicted"/>
<reference evidence="1" key="1">
    <citation type="submission" date="2022-11" db="EMBL/GenBank/DDBJ databases">
        <title>Genomic of Pseudomonas TF18.</title>
        <authorList>
            <person name="Liu T."/>
        </authorList>
    </citation>
    <scope>NUCLEOTIDE SEQUENCE</scope>
    <source>
        <strain evidence="1">TF18</strain>
    </source>
</reference>